<evidence type="ECO:0000256" key="1">
    <source>
        <dbReference type="SAM" id="SignalP"/>
    </source>
</evidence>
<accession>A0AAQ3LA70</accession>
<organism evidence="2 3">
    <name type="scientific">Rubellicoccus peritrichatus</name>
    <dbReference type="NCBI Taxonomy" id="3080537"/>
    <lineage>
        <taxon>Bacteria</taxon>
        <taxon>Pseudomonadati</taxon>
        <taxon>Verrucomicrobiota</taxon>
        <taxon>Opitutia</taxon>
        <taxon>Puniceicoccales</taxon>
        <taxon>Cerasicoccaceae</taxon>
        <taxon>Rubellicoccus</taxon>
    </lineage>
</organism>
<gene>
    <name evidence="2" type="ORF">RZN69_01100</name>
</gene>
<name>A0AAQ3LA70_9BACT</name>
<feature type="chain" id="PRO_5042934153" description="Tetratricopeptide repeat protein" evidence="1">
    <location>
        <begin position="23"/>
        <end position="157"/>
    </location>
</feature>
<evidence type="ECO:0008006" key="4">
    <source>
        <dbReference type="Google" id="ProtNLM"/>
    </source>
</evidence>
<reference evidence="2 3" key="1">
    <citation type="submission" date="2023-10" db="EMBL/GenBank/DDBJ databases">
        <title>Rubellicoccus peritrichatus gen. nov., sp. nov., isolated from an algae of coral reef tank.</title>
        <authorList>
            <person name="Luo J."/>
        </authorList>
    </citation>
    <scope>NUCLEOTIDE SEQUENCE [LARGE SCALE GENOMIC DNA]</scope>
    <source>
        <strain evidence="2 3">CR14</strain>
    </source>
</reference>
<evidence type="ECO:0000313" key="2">
    <source>
        <dbReference type="EMBL" id="WOO41666.1"/>
    </source>
</evidence>
<feature type="signal peptide" evidence="1">
    <location>
        <begin position="1"/>
        <end position="22"/>
    </location>
</feature>
<dbReference type="KEGG" id="puo:RZN69_01100"/>
<dbReference type="InterPro" id="IPR011990">
    <property type="entry name" value="TPR-like_helical_dom_sf"/>
</dbReference>
<proteinExistence type="predicted"/>
<dbReference type="AlphaFoldDB" id="A0AAQ3LA70"/>
<sequence>MKIAVCLLKIVFVALLPIGMQGNVGDVNDVTKEKSMFEAQGDRFMREKQYKEALKSYQSHWDKEKKNLSSEQQVWVLLSIANAAVRSEDYEEAFSALSVLPEHYADTGIVVGNPMFHLLVGMSYHGLKETPMGRQTISLVLSFAEGQKYFQGKKAFI</sequence>
<dbReference type="SUPFAM" id="SSF48452">
    <property type="entry name" value="TPR-like"/>
    <property type="match status" value="1"/>
</dbReference>
<dbReference type="EMBL" id="CP136920">
    <property type="protein sequence ID" value="WOO41666.1"/>
    <property type="molecule type" value="Genomic_DNA"/>
</dbReference>
<keyword evidence="1" id="KW-0732">Signal</keyword>
<evidence type="ECO:0000313" key="3">
    <source>
        <dbReference type="Proteomes" id="UP001304300"/>
    </source>
</evidence>
<protein>
    <recommendedName>
        <fullName evidence="4">Tetratricopeptide repeat protein</fullName>
    </recommendedName>
</protein>
<dbReference type="Gene3D" id="1.25.40.10">
    <property type="entry name" value="Tetratricopeptide repeat domain"/>
    <property type="match status" value="1"/>
</dbReference>
<dbReference type="RefSeq" id="WP_317834150.1">
    <property type="nucleotide sequence ID" value="NZ_CP136920.1"/>
</dbReference>
<keyword evidence="3" id="KW-1185">Reference proteome</keyword>
<dbReference type="Proteomes" id="UP001304300">
    <property type="component" value="Chromosome"/>
</dbReference>